<keyword evidence="5" id="KW-1185">Reference proteome</keyword>
<evidence type="ECO:0000313" key="4">
    <source>
        <dbReference type="EMBL" id="TWT51997.1"/>
    </source>
</evidence>
<feature type="region of interest" description="Disordered" evidence="1">
    <location>
        <begin position="221"/>
        <end position="240"/>
    </location>
</feature>
<organism evidence="4 5">
    <name type="scientific">Allorhodopirellula solitaria</name>
    <dbReference type="NCBI Taxonomy" id="2527987"/>
    <lineage>
        <taxon>Bacteria</taxon>
        <taxon>Pseudomonadati</taxon>
        <taxon>Planctomycetota</taxon>
        <taxon>Planctomycetia</taxon>
        <taxon>Pirellulales</taxon>
        <taxon>Pirellulaceae</taxon>
        <taxon>Allorhodopirellula</taxon>
    </lineage>
</organism>
<dbReference type="EMBL" id="SJPK01000035">
    <property type="protein sequence ID" value="TWT51997.1"/>
    <property type="molecule type" value="Genomic_DNA"/>
</dbReference>
<keyword evidence="2" id="KW-0472">Membrane</keyword>
<dbReference type="InterPro" id="IPR011453">
    <property type="entry name" value="DUF1559"/>
</dbReference>
<dbReference type="OrthoDB" id="258404at2"/>
<evidence type="ECO:0000313" key="5">
    <source>
        <dbReference type="Proteomes" id="UP000318053"/>
    </source>
</evidence>
<name>A0A5C5WMZ9_9BACT</name>
<dbReference type="RefSeq" id="WP_146394146.1">
    <property type="nucleotide sequence ID" value="NZ_SJPK01000035.1"/>
</dbReference>
<evidence type="ECO:0000256" key="2">
    <source>
        <dbReference type="SAM" id="Phobius"/>
    </source>
</evidence>
<feature type="domain" description="DUF1559" evidence="3">
    <location>
        <begin position="50"/>
        <end position="338"/>
    </location>
</feature>
<dbReference type="Proteomes" id="UP000318053">
    <property type="component" value="Unassembled WGS sequence"/>
</dbReference>
<keyword evidence="2" id="KW-0812">Transmembrane</keyword>
<dbReference type="PANTHER" id="PTHR30093:SF2">
    <property type="entry name" value="TYPE II SECRETION SYSTEM PROTEIN H"/>
    <property type="match status" value="1"/>
</dbReference>
<dbReference type="Gene3D" id="3.30.700.10">
    <property type="entry name" value="Glycoprotein, Type 4 Pilin"/>
    <property type="match status" value="1"/>
</dbReference>
<gene>
    <name evidence="4" type="primary">xcpT_4</name>
    <name evidence="4" type="ORF">CA85_51350</name>
</gene>
<comment type="caution">
    <text evidence="4">The sequence shown here is derived from an EMBL/GenBank/DDBJ whole genome shotgun (WGS) entry which is preliminary data.</text>
</comment>
<keyword evidence="2" id="KW-1133">Transmembrane helix</keyword>
<dbReference type="Pfam" id="PF07596">
    <property type="entry name" value="SBP_bac_10"/>
    <property type="match status" value="1"/>
</dbReference>
<accession>A0A5C5WMZ9</accession>
<protein>
    <submittedName>
        <fullName evidence="4">Type II secretion system protein G</fullName>
    </submittedName>
</protein>
<dbReference type="NCBIfam" id="TIGR04294">
    <property type="entry name" value="pre_pil_HX9DG"/>
    <property type="match status" value="1"/>
</dbReference>
<feature type="transmembrane region" description="Helical" evidence="2">
    <location>
        <begin position="31"/>
        <end position="49"/>
    </location>
</feature>
<dbReference type="InterPro" id="IPR045584">
    <property type="entry name" value="Pilin-like"/>
</dbReference>
<evidence type="ECO:0000259" key="3">
    <source>
        <dbReference type="Pfam" id="PF07596"/>
    </source>
</evidence>
<dbReference type="InterPro" id="IPR012902">
    <property type="entry name" value="N_methyl_site"/>
</dbReference>
<dbReference type="NCBIfam" id="TIGR02532">
    <property type="entry name" value="IV_pilin_GFxxxE"/>
    <property type="match status" value="1"/>
</dbReference>
<dbReference type="AlphaFoldDB" id="A0A5C5WMZ9"/>
<reference evidence="4 5" key="1">
    <citation type="submission" date="2019-02" db="EMBL/GenBank/DDBJ databases">
        <title>Deep-cultivation of Planctomycetes and their phenomic and genomic characterization uncovers novel biology.</title>
        <authorList>
            <person name="Wiegand S."/>
            <person name="Jogler M."/>
            <person name="Boedeker C."/>
            <person name="Pinto D."/>
            <person name="Vollmers J."/>
            <person name="Rivas-Marin E."/>
            <person name="Kohn T."/>
            <person name="Peeters S.H."/>
            <person name="Heuer A."/>
            <person name="Rast P."/>
            <person name="Oberbeckmann S."/>
            <person name="Bunk B."/>
            <person name="Jeske O."/>
            <person name="Meyerdierks A."/>
            <person name="Storesund J.E."/>
            <person name="Kallscheuer N."/>
            <person name="Luecker S."/>
            <person name="Lage O.M."/>
            <person name="Pohl T."/>
            <person name="Merkel B.J."/>
            <person name="Hornburger P."/>
            <person name="Mueller R.-W."/>
            <person name="Bruemmer F."/>
            <person name="Labrenz M."/>
            <person name="Spormann A.M."/>
            <person name="Op Den Camp H."/>
            <person name="Overmann J."/>
            <person name="Amann R."/>
            <person name="Jetten M.S.M."/>
            <person name="Mascher T."/>
            <person name="Medema M.H."/>
            <person name="Devos D.P."/>
            <person name="Kaster A.-K."/>
            <person name="Ovreas L."/>
            <person name="Rohde M."/>
            <person name="Galperin M.Y."/>
            <person name="Jogler C."/>
        </authorList>
    </citation>
    <scope>NUCLEOTIDE SEQUENCE [LARGE SCALE GENOMIC DNA]</scope>
    <source>
        <strain evidence="4 5">CA85</strain>
    </source>
</reference>
<sequence length="357" mass="38494">MPLVSRSKGLRGQTLGDAGCQGRGGFTLIELLVVIAIIGVLVGLLLPAVQAARETARRMQCQNNLKQIGLALHNHESAQQKFPAGVIRKTWDEQPTWSDGHWGWGVFANLLPFIEQNSLHGDLRLDMPLLGEPPSFPILDEHVDLVDTAIAMYLCPSDVGTVLDLRYRPLNYVSSLGSGLAGPDTVAGGDKKADGVFFVNSDTRTRDITDGLSNTLAMSETILGPGGDEGDGYTTSTRPPRTESYWSALMPWSSPTLTESACQGATSFGVTRGSGWASTSHLSGFFNAYLSPNSDSPDCMIHYSFSPGWIAARSRHTGGVNTLMCDGSVRMITESVDLPLWRAIATRDGHEVTEMPQ</sequence>
<evidence type="ECO:0000256" key="1">
    <source>
        <dbReference type="SAM" id="MobiDB-lite"/>
    </source>
</evidence>
<dbReference type="PANTHER" id="PTHR30093">
    <property type="entry name" value="GENERAL SECRETION PATHWAY PROTEIN G"/>
    <property type="match status" value="1"/>
</dbReference>
<proteinExistence type="predicted"/>
<dbReference type="PROSITE" id="PS00409">
    <property type="entry name" value="PROKAR_NTER_METHYL"/>
    <property type="match status" value="1"/>
</dbReference>
<dbReference type="InterPro" id="IPR027558">
    <property type="entry name" value="Pre_pil_HX9DG_C"/>
</dbReference>
<dbReference type="Pfam" id="PF07963">
    <property type="entry name" value="N_methyl"/>
    <property type="match status" value="1"/>
</dbReference>
<dbReference type="SUPFAM" id="SSF54523">
    <property type="entry name" value="Pili subunits"/>
    <property type="match status" value="1"/>
</dbReference>